<dbReference type="InterPro" id="IPR007409">
    <property type="entry name" value="Restrct_endonuc_type1_HsdR_N"/>
</dbReference>
<dbReference type="GO" id="GO:0009035">
    <property type="term" value="F:type I site-specific deoxyribonuclease activity"/>
    <property type="evidence" value="ECO:0007669"/>
    <property type="project" value="UniProtKB-EC"/>
</dbReference>
<dbReference type="InterPro" id="IPR040980">
    <property type="entry name" value="SWI2_SNF2"/>
</dbReference>
<dbReference type="Gene3D" id="3.90.1570.50">
    <property type="match status" value="1"/>
</dbReference>
<accession>A0A1M7HCK0</accession>
<dbReference type="PROSITE" id="PS51192">
    <property type="entry name" value="HELICASE_ATP_BIND_1"/>
    <property type="match status" value="1"/>
</dbReference>
<dbReference type="STRING" id="337701.SAMN05444398_11286"/>
<feature type="domain" description="Helicase ATP-binding" evidence="1">
    <location>
        <begin position="303"/>
        <end position="501"/>
    </location>
</feature>
<dbReference type="InterPro" id="IPR014001">
    <property type="entry name" value="Helicase_ATP-bd"/>
</dbReference>
<dbReference type="SUPFAM" id="SSF52540">
    <property type="entry name" value="P-loop containing nucleoside triphosphate hydrolases"/>
    <property type="match status" value="1"/>
</dbReference>
<dbReference type="RefSeq" id="WP_073036287.1">
    <property type="nucleotide sequence ID" value="NZ_BMLR01000008.1"/>
</dbReference>
<dbReference type="Pfam" id="PF04313">
    <property type="entry name" value="HSDR_N"/>
    <property type="match status" value="1"/>
</dbReference>
<dbReference type="SMART" id="SM00487">
    <property type="entry name" value="DEXDc"/>
    <property type="match status" value="1"/>
</dbReference>
<dbReference type="PANTHER" id="PTHR42927">
    <property type="entry name" value="HELICASE SUPERFAMILY 1 AND 2 DOMAIN-CONTAINING PROTEIN"/>
    <property type="match status" value="1"/>
</dbReference>
<organism evidence="2 3">
    <name type="scientific">Roseovarius pacificus</name>
    <dbReference type="NCBI Taxonomy" id="337701"/>
    <lineage>
        <taxon>Bacteria</taxon>
        <taxon>Pseudomonadati</taxon>
        <taxon>Pseudomonadota</taxon>
        <taxon>Alphaproteobacteria</taxon>
        <taxon>Rhodobacterales</taxon>
        <taxon>Roseobacteraceae</taxon>
        <taxon>Roseovarius</taxon>
    </lineage>
</organism>
<dbReference type="InterPro" id="IPR027417">
    <property type="entry name" value="P-loop_NTPase"/>
</dbReference>
<evidence type="ECO:0000313" key="2">
    <source>
        <dbReference type="EMBL" id="SHM26204.1"/>
    </source>
</evidence>
<sequence>MTSPAISREKLHTEEAVELHLVDQLVTHQGWRERPYTAFDRKTALDPEMIEEYVLTTQPDAWKKLCDQYPGKERETLIRQIEARLKSVGTLEVLRQGITIVPGIKITLCTFKPASGLNPATLRAYESNILGVMRQVRYSLRSENAIDVVLFVNGIPFATLELKNTLTGSTYQTAEKQYRKDRAPNGEPLLTFKRGALVHFALDQDNVSMTTQLNNGKTRFLPFNRGRDGGAGNPDVEDEFRIAYLYRDIGARKAVFSREVLLGILHRFVLVDEVEQPGGQVKRTTIWPRFQQLDAVRMLIQDAKANGAGQNYLFQHSAGSGKSNTIAWAAHHLATLHDDADQAIFDTVIVVTDRVVLDRQLQQTIKSFAQTEGYVKPIDGTSRQLKKAIEDGAKIIISTIHKFSTDQLSVLKNENHKRFAIIIDEAHSSQSGKHADSMARVLADGELSEEEKEFDATEQALLELQRLRGPQANLSYLAFTATPKNVTLERFGRVGENGPEPFHLYSMRQAVEEGFILDVLRNYQTYKSYAKLEKAIDEDPELLERKSSRKVARFIDFHETSMAQKAEVIVEHFRRHALPELSGQAKAMVVTSSREHAIKTHQAITKYITDNGYTDVTSLVAFSGEITIDGQTYTEPGINGFAETELPRQFDGQTYNVLVVAEKYQTGFDQPKLVAMYIDRRLSGLQAVQTLARLNRIYPSKERTYILDFRNTVEEIRDAFKPYYNVTQLEDISDPNQVYNLEARLKAFGVLDAAEIDRFVTRFLQASKRTDERPILEGIVRQAVTRFNENLNENDQEEFRQVLASFLRFYSFIAQVVDLGDTDLEKLHIYGTWLKRILPSRQAPQGEDVTDDMLEMAAFRLQKEGDEQDASLGKDDNQALSPIDRFGANPYTEEESKTLTEIITSFNARHGTEFSEEDYIRFEAVNNDILDDDVWAEMLRNNDPRDVRPRFDAEFMRRAIQAFQRDNAMRNAFMRDQEARDMLMGLMFQRAVRGAGRAA</sequence>
<protein>
    <submittedName>
        <fullName evidence="2">Type I restriction enzyme, R subunit</fullName>
    </submittedName>
</protein>
<dbReference type="OrthoDB" id="9758243at2"/>
<dbReference type="InterPro" id="IPR055180">
    <property type="entry name" value="HsdR_RecA-like_helicase_dom_2"/>
</dbReference>
<dbReference type="Pfam" id="PF18766">
    <property type="entry name" value="SWI2_SNF2"/>
    <property type="match status" value="1"/>
</dbReference>
<dbReference type="AlphaFoldDB" id="A0A1M7HCK0"/>
<name>A0A1M7HCK0_9RHOB</name>
<evidence type="ECO:0000313" key="3">
    <source>
        <dbReference type="Proteomes" id="UP000183974"/>
    </source>
</evidence>
<dbReference type="GO" id="GO:0005524">
    <property type="term" value="F:ATP binding"/>
    <property type="evidence" value="ECO:0007669"/>
    <property type="project" value="UniProtKB-KW"/>
</dbReference>
<dbReference type="PANTHER" id="PTHR42927:SF1">
    <property type="entry name" value="HELICASE SUPERFAMILY 1 AND 2 DOMAIN-CONTAINING PROTEIN"/>
    <property type="match status" value="1"/>
</dbReference>
<dbReference type="GO" id="GO:0009307">
    <property type="term" value="P:DNA restriction-modification system"/>
    <property type="evidence" value="ECO:0007669"/>
    <property type="project" value="UniProtKB-KW"/>
</dbReference>
<dbReference type="GO" id="GO:0003677">
    <property type="term" value="F:DNA binding"/>
    <property type="evidence" value="ECO:0007669"/>
    <property type="project" value="UniProtKB-KW"/>
</dbReference>
<keyword evidence="3" id="KW-1185">Reference proteome</keyword>
<dbReference type="Pfam" id="PF22679">
    <property type="entry name" value="T1R_D3-like"/>
    <property type="match status" value="1"/>
</dbReference>
<reference evidence="2 3" key="1">
    <citation type="submission" date="2016-11" db="EMBL/GenBank/DDBJ databases">
        <authorList>
            <person name="Jaros S."/>
            <person name="Januszkiewicz K."/>
            <person name="Wedrychowicz H."/>
        </authorList>
    </citation>
    <scope>NUCLEOTIDE SEQUENCE [LARGE SCALE GENOMIC DNA]</scope>
    <source>
        <strain evidence="2 3">DSM 29589</strain>
    </source>
</reference>
<dbReference type="Proteomes" id="UP000183974">
    <property type="component" value="Unassembled WGS sequence"/>
</dbReference>
<dbReference type="Gene3D" id="3.40.50.300">
    <property type="entry name" value="P-loop containing nucleotide triphosphate hydrolases"/>
    <property type="match status" value="3"/>
</dbReference>
<gene>
    <name evidence="2" type="ORF">SAMN05444398_11286</name>
</gene>
<dbReference type="EMBL" id="FRBR01000012">
    <property type="protein sequence ID" value="SHM26204.1"/>
    <property type="molecule type" value="Genomic_DNA"/>
</dbReference>
<evidence type="ECO:0000259" key="1">
    <source>
        <dbReference type="PROSITE" id="PS51192"/>
    </source>
</evidence>
<proteinExistence type="predicted"/>